<accession>A0A833W1D0</accession>
<keyword evidence="3" id="KW-0808">Transferase</keyword>
<keyword evidence="7" id="KW-0040">ANK repeat</keyword>
<gene>
    <name evidence="8" type="ORF">FCM35_KLT15775</name>
</gene>
<dbReference type="GO" id="GO:0016757">
    <property type="term" value="F:glycosyltransferase activity"/>
    <property type="evidence" value="ECO:0007669"/>
    <property type="project" value="UniProtKB-KW"/>
</dbReference>
<evidence type="ECO:0000313" key="8">
    <source>
        <dbReference type="EMBL" id="KAF3340004.1"/>
    </source>
</evidence>
<evidence type="ECO:0000256" key="7">
    <source>
        <dbReference type="PROSITE-ProRule" id="PRU00023"/>
    </source>
</evidence>
<dbReference type="AlphaFoldDB" id="A0A833W1D0"/>
<dbReference type="PANTHER" id="PTHR31933">
    <property type="entry name" value="O-FUCOSYLTRANSFERASE 2-RELATED"/>
    <property type="match status" value="1"/>
</dbReference>
<dbReference type="PROSITE" id="PS50088">
    <property type="entry name" value="ANK_REPEAT"/>
    <property type="match status" value="1"/>
</dbReference>
<dbReference type="OrthoDB" id="1592419at2759"/>
<evidence type="ECO:0000256" key="1">
    <source>
        <dbReference type="ARBA" id="ARBA00007737"/>
    </source>
</evidence>
<protein>
    <recommendedName>
        <fullName evidence="6">O-fucosyltransferase family protein</fullName>
    </recommendedName>
</protein>
<dbReference type="SUPFAM" id="SSF48403">
    <property type="entry name" value="Ankyrin repeat"/>
    <property type="match status" value="1"/>
</dbReference>
<dbReference type="PANTHER" id="PTHR31933:SF5">
    <property type="entry name" value="O-FUCOSYLTRANSFERASE 31"/>
    <property type="match status" value="1"/>
</dbReference>
<dbReference type="InterPro" id="IPR052272">
    <property type="entry name" value="GT106_glycosyltransferase"/>
</dbReference>
<evidence type="ECO:0000256" key="3">
    <source>
        <dbReference type="ARBA" id="ARBA00022679"/>
    </source>
</evidence>
<dbReference type="InterPro" id="IPR002110">
    <property type="entry name" value="Ankyrin_rpt"/>
</dbReference>
<reference evidence="8" key="1">
    <citation type="submission" date="2020-01" db="EMBL/GenBank/DDBJ databases">
        <title>Genome sequence of Kobresia littledalei, the first chromosome-level genome in the family Cyperaceae.</title>
        <authorList>
            <person name="Qu G."/>
        </authorList>
    </citation>
    <scope>NUCLEOTIDE SEQUENCE</scope>
    <source>
        <strain evidence="8">C.B.Clarke</strain>
        <tissue evidence="8">Leaf</tissue>
    </source>
</reference>
<name>A0A833W1D0_9POAL</name>
<dbReference type="Proteomes" id="UP000623129">
    <property type="component" value="Unassembled WGS sequence"/>
</dbReference>
<comment type="similarity">
    <text evidence="1">Belongs to the glycosyltransferase GT106 family.</text>
</comment>
<feature type="repeat" description="ANK" evidence="7">
    <location>
        <begin position="44"/>
        <end position="76"/>
    </location>
</feature>
<dbReference type="InterPro" id="IPR019378">
    <property type="entry name" value="GDP-Fuc_O-FucTrfase"/>
</dbReference>
<dbReference type="GO" id="GO:0006004">
    <property type="term" value="P:fucose metabolic process"/>
    <property type="evidence" value="ECO:0007669"/>
    <property type="project" value="UniProtKB-KW"/>
</dbReference>
<organism evidence="8 9">
    <name type="scientific">Carex littledalei</name>
    <dbReference type="NCBI Taxonomy" id="544730"/>
    <lineage>
        <taxon>Eukaryota</taxon>
        <taxon>Viridiplantae</taxon>
        <taxon>Streptophyta</taxon>
        <taxon>Embryophyta</taxon>
        <taxon>Tracheophyta</taxon>
        <taxon>Spermatophyta</taxon>
        <taxon>Magnoliopsida</taxon>
        <taxon>Liliopsida</taxon>
        <taxon>Poales</taxon>
        <taxon>Cyperaceae</taxon>
        <taxon>Cyperoideae</taxon>
        <taxon>Cariceae</taxon>
        <taxon>Carex</taxon>
        <taxon>Carex subgen. Euthyceras</taxon>
    </lineage>
</organism>
<dbReference type="InterPro" id="IPR036770">
    <property type="entry name" value="Ankyrin_rpt-contain_sf"/>
</dbReference>
<keyword evidence="9" id="KW-1185">Reference proteome</keyword>
<evidence type="ECO:0000256" key="4">
    <source>
        <dbReference type="ARBA" id="ARBA00023253"/>
    </source>
</evidence>
<dbReference type="Pfam" id="PF00023">
    <property type="entry name" value="Ank"/>
    <property type="match status" value="1"/>
</dbReference>
<evidence type="ECO:0000256" key="5">
    <source>
        <dbReference type="ARBA" id="ARBA00023277"/>
    </source>
</evidence>
<keyword evidence="2" id="KW-0328">Glycosyltransferase</keyword>
<dbReference type="EMBL" id="SWLB01000003">
    <property type="protein sequence ID" value="KAF3340004.1"/>
    <property type="molecule type" value="Genomic_DNA"/>
</dbReference>
<dbReference type="PROSITE" id="PS50297">
    <property type="entry name" value="ANK_REP_REGION"/>
    <property type="match status" value="1"/>
</dbReference>
<comment type="caution">
    <text evidence="8">The sequence shown here is derived from an EMBL/GenBank/DDBJ whole genome shotgun (WGS) entry which is preliminary data.</text>
</comment>
<dbReference type="Gene3D" id="1.25.40.20">
    <property type="entry name" value="Ankyrin repeat-containing domain"/>
    <property type="match status" value="1"/>
</dbReference>
<evidence type="ECO:0000256" key="6">
    <source>
        <dbReference type="ARBA" id="ARBA00030350"/>
    </source>
</evidence>
<evidence type="ECO:0000256" key="2">
    <source>
        <dbReference type="ARBA" id="ARBA00022676"/>
    </source>
</evidence>
<keyword evidence="5" id="KW-0119">Carbohydrate metabolism</keyword>
<keyword evidence="4" id="KW-0294">Fucose metabolism</keyword>
<sequence>MENSLGCSSTGERLVSVARDGDLVEAHMLLELSPSLPRYSTFGGLNSSLHFASAKGHNEIFSLLLDKGAEVNSRNYCGQEKFQVVMTDGMWRTNSSLLPLKQVATISNFTLEICLQPLLEKLTMIKTAFPKQQNGCIQVFLDGGLNQQRMGICDAIVVAKTLNATLLIPYLEVNSVWQDSRQKGQILPETPTAKDELKVDIKLT</sequence>
<dbReference type="Pfam" id="PF10250">
    <property type="entry name" value="O-FucT"/>
    <property type="match status" value="1"/>
</dbReference>
<proteinExistence type="inferred from homology"/>
<evidence type="ECO:0000313" key="9">
    <source>
        <dbReference type="Proteomes" id="UP000623129"/>
    </source>
</evidence>